<dbReference type="SMART" id="SM00507">
    <property type="entry name" value="HNHc"/>
    <property type="match status" value="1"/>
</dbReference>
<dbReference type="Proteomes" id="UP000316770">
    <property type="component" value="Chromosome"/>
</dbReference>
<dbReference type="PANTHER" id="PTHR33877">
    <property type="entry name" value="SLL1193 PROTEIN"/>
    <property type="match status" value="1"/>
</dbReference>
<dbReference type="AlphaFoldDB" id="A0A518J297"/>
<feature type="domain" description="HNH nuclease" evidence="1">
    <location>
        <begin position="392"/>
        <end position="442"/>
    </location>
</feature>
<keyword evidence="2" id="KW-0378">Hydrolase</keyword>
<dbReference type="Gene3D" id="1.10.30.50">
    <property type="match status" value="1"/>
</dbReference>
<dbReference type="EMBL" id="CP036318">
    <property type="protein sequence ID" value="QDV59457.1"/>
    <property type="molecule type" value="Genomic_DNA"/>
</dbReference>
<dbReference type="Pfam" id="PF01844">
    <property type="entry name" value="HNH"/>
    <property type="match status" value="1"/>
</dbReference>
<dbReference type="InterPro" id="IPR052892">
    <property type="entry name" value="NA-targeting_endonuclease"/>
</dbReference>
<dbReference type="GO" id="GO:0004519">
    <property type="term" value="F:endonuclease activity"/>
    <property type="evidence" value="ECO:0007669"/>
    <property type="project" value="UniProtKB-KW"/>
</dbReference>
<evidence type="ECO:0000313" key="3">
    <source>
        <dbReference type="Proteomes" id="UP000316770"/>
    </source>
</evidence>
<accession>A0A518J297</accession>
<organism evidence="2 3">
    <name type="scientific">Rosistilla oblonga</name>
    <dbReference type="NCBI Taxonomy" id="2527990"/>
    <lineage>
        <taxon>Bacteria</taxon>
        <taxon>Pseudomonadati</taxon>
        <taxon>Planctomycetota</taxon>
        <taxon>Planctomycetia</taxon>
        <taxon>Pirellulales</taxon>
        <taxon>Pirellulaceae</taxon>
        <taxon>Rosistilla</taxon>
    </lineage>
</organism>
<dbReference type="GO" id="GO:0003676">
    <property type="term" value="F:nucleic acid binding"/>
    <property type="evidence" value="ECO:0007669"/>
    <property type="project" value="InterPro"/>
</dbReference>
<name>A0A518J297_9BACT</name>
<dbReference type="InterPro" id="IPR003615">
    <property type="entry name" value="HNH_nuc"/>
</dbReference>
<keyword evidence="2" id="KW-0540">Nuclease</keyword>
<dbReference type="CDD" id="cd07177">
    <property type="entry name" value="terB_like"/>
    <property type="match status" value="1"/>
</dbReference>
<keyword evidence="3" id="KW-1185">Reference proteome</keyword>
<dbReference type="PANTHER" id="PTHR33877:SF1">
    <property type="entry name" value="TYPE IV METHYL-DIRECTED RESTRICTION ENZYME ECOKMCRA"/>
    <property type="match status" value="1"/>
</dbReference>
<dbReference type="RefSeq" id="WP_145290920.1">
    <property type="nucleotide sequence ID" value="NZ_CP036318.1"/>
</dbReference>
<dbReference type="InterPro" id="IPR002711">
    <property type="entry name" value="HNH"/>
</dbReference>
<proteinExistence type="predicted"/>
<dbReference type="GO" id="GO:0008270">
    <property type="term" value="F:zinc ion binding"/>
    <property type="evidence" value="ECO:0007669"/>
    <property type="project" value="InterPro"/>
</dbReference>
<evidence type="ECO:0000259" key="1">
    <source>
        <dbReference type="SMART" id="SM00507"/>
    </source>
</evidence>
<gene>
    <name evidence="2" type="ORF">Mal33_54920</name>
</gene>
<protein>
    <submittedName>
        <fullName evidence="2">HNH endonuclease</fullName>
    </submittedName>
</protein>
<evidence type="ECO:0000313" key="2">
    <source>
        <dbReference type="EMBL" id="QDV59457.1"/>
    </source>
</evidence>
<keyword evidence="2" id="KW-0255">Endonuclease</keyword>
<sequence length="448" mass="51092">MKNFLKRIQKSVLHAYDPEREQRIKRLAASLFQGLKTQRQKFNLQQHIAGLDVTKSDVRHASLSTFRHILNNVWKDGIITQKDTETIKWVAQCLDLSPKDSSTIQREFATEQFRIALANAMDDGELSDKEFKHLEHIAGIVGSTAPEIARECFHSEGEGFLRTMFLSATESGDLRNKEWKKLVQTSERFGFSKSELQKMVKHSAKQFVEHVLADAKADGVLSEEERDKIEWLLSTLQLDDDFSLYVRREMDEFELLCNISRGQLPSLSVPQTLEVRSGEIVHANVGANLIITKLLKAGPTREVHRGSITLLDSRAIFRSATKAQQINYRKIITVNGDTRNIQFQLENKPIWSLRLGEENTWFLLMFRMAVALVNQTVTRSGDGAPTRHIPRDVRQRVWQLYGGQCADCGARDYLEFDHIVPVAKGGSNSDKNVQLLCRKCNQKKSDKI</sequence>
<reference evidence="2 3" key="1">
    <citation type="submission" date="2019-02" db="EMBL/GenBank/DDBJ databases">
        <title>Deep-cultivation of Planctomycetes and their phenomic and genomic characterization uncovers novel biology.</title>
        <authorList>
            <person name="Wiegand S."/>
            <person name="Jogler M."/>
            <person name="Boedeker C."/>
            <person name="Pinto D."/>
            <person name="Vollmers J."/>
            <person name="Rivas-Marin E."/>
            <person name="Kohn T."/>
            <person name="Peeters S.H."/>
            <person name="Heuer A."/>
            <person name="Rast P."/>
            <person name="Oberbeckmann S."/>
            <person name="Bunk B."/>
            <person name="Jeske O."/>
            <person name="Meyerdierks A."/>
            <person name="Storesund J.E."/>
            <person name="Kallscheuer N."/>
            <person name="Luecker S."/>
            <person name="Lage O.M."/>
            <person name="Pohl T."/>
            <person name="Merkel B.J."/>
            <person name="Hornburger P."/>
            <person name="Mueller R.-W."/>
            <person name="Bruemmer F."/>
            <person name="Labrenz M."/>
            <person name="Spormann A.M."/>
            <person name="Op den Camp H."/>
            <person name="Overmann J."/>
            <person name="Amann R."/>
            <person name="Jetten M.S.M."/>
            <person name="Mascher T."/>
            <person name="Medema M.H."/>
            <person name="Devos D.P."/>
            <person name="Kaster A.-K."/>
            <person name="Ovreas L."/>
            <person name="Rohde M."/>
            <person name="Galperin M.Y."/>
            <person name="Jogler C."/>
        </authorList>
    </citation>
    <scope>NUCLEOTIDE SEQUENCE [LARGE SCALE GENOMIC DNA]</scope>
    <source>
        <strain evidence="2 3">Mal33</strain>
    </source>
</reference>
<dbReference type="CDD" id="cd00085">
    <property type="entry name" value="HNHc"/>
    <property type="match status" value="1"/>
</dbReference>